<keyword evidence="1" id="KW-1133">Transmembrane helix</keyword>
<keyword evidence="1" id="KW-0812">Transmembrane</keyword>
<keyword evidence="1" id="KW-0472">Membrane</keyword>
<reference evidence="2" key="2">
    <citation type="journal article" date="2021" name="PeerJ">
        <title>Extensive microbial diversity within the chicken gut microbiome revealed by metagenomics and culture.</title>
        <authorList>
            <person name="Gilroy R."/>
            <person name="Ravi A."/>
            <person name="Getino M."/>
            <person name="Pursley I."/>
            <person name="Horton D.L."/>
            <person name="Alikhan N.F."/>
            <person name="Baker D."/>
            <person name="Gharbi K."/>
            <person name="Hall N."/>
            <person name="Watson M."/>
            <person name="Adriaenssens E.M."/>
            <person name="Foster-Nyarko E."/>
            <person name="Jarju S."/>
            <person name="Secka A."/>
            <person name="Antonio M."/>
            <person name="Oren A."/>
            <person name="Chaudhuri R.R."/>
            <person name="La Ragione R."/>
            <person name="Hildebrand F."/>
            <person name="Pallen M.J."/>
        </authorList>
    </citation>
    <scope>NUCLEOTIDE SEQUENCE</scope>
    <source>
        <strain evidence="2">ChiGjej2B2-16831</strain>
    </source>
</reference>
<feature type="transmembrane region" description="Helical" evidence="1">
    <location>
        <begin position="38"/>
        <end position="56"/>
    </location>
</feature>
<protein>
    <recommendedName>
        <fullName evidence="4">Zn-finger containing protein</fullName>
    </recommendedName>
</protein>
<dbReference type="AlphaFoldDB" id="A0A9D1N2H5"/>
<evidence type="ECO:0000313" key="2">
    <source>
        <dbReference type="EMBL" id="HIU93914.1"/>
    </source>
</evidence>
<feature type="transmembrane region" description="Helical" evidence="1">
    <location>
        <begin position="12"/>
        <end position="32"/>
    </location>
</feature>
<dbReference type="Proteomes" id="UP000824128">
    <property type="component" value="Unassembled WGS sequence"/>
</dbReference>
<reference evidence="2" key="1">
    <citation type="submission" date="2020-10" db="EMBL/GenBank/DDBJ databases">
        <authorList>
            <person name="Gilroy R."/>
        </authorList>
    </citation>
    <scope>NUCLEOTIDE SEQUENCE</scope>
    <source>
        <strain evidence="2">ChiGjej2B2-16831</strain>
    </source>
</reference>
<name>A0A9D1N2H5_9FIRM</name>
<comment type="caution">
    <text evidence="2">The sequence shown here is derived from an EMBL/GenBank/DDBJ whole genome shotgun (WGS) entry which is preliminary data.</text>
</comment>
<evidence type="ECO:0008006" key="4">
    <source>
        <dbReference type="Google" id="ProtNLM"/>
    </source>
</evidence>
<evidence type="ECO:0000256" key="1">
    <source>
        <dbReference type="SAM" id="Phobius"/>
    </source>
</evidence>
<evidence type="ECO:0000313" key="3">
    <source>
        <dbReference type="Proteomes" id="UP000824128"/>
    </source>
</evidence>
<organism evidence="2 3">
    <name type="scientific">Candidatus Aphodomorpha intestinavium</name>
    <dbReference type="NCBI Taxonomy" id="2840672"/>
    <lineage>
        <taxon>Bacteria</taxon>
        <taxon>Bacillati</taxon>
        <taxon>Bacillota</taxon>
        <taxon>Clostridia</taxon>
        <taxon>Eubacteriales</taxon>
        <taxon>Candidatus Aphodomorpha</taxon>
    </lineage>
</organism>
<gene>
    <name evidence="2" type="ORF">IAD24_02025</name>
</gene>
<proteinExistence type="predicted"/>
<dbReference type="EMBL" id="DVNZ01000064">
    <property type="protein sequence ID" value="HIU93914.1"/>
    <property type="molecule type" value="Genomic_DNA"/>
</dbReference>
<sequence>MFQPPRILVDALNRALLILALVAGLISLFFAYGTVPRLICTGVLAACILLAVFRLFSANRARRAQENQRFLTMTTAVREFFRRPRSAKTARAPRERRARRARKNPTWSEIKHYKYLICPQCTQRLRVPRGKGRLIVTCTRCGNRFETKS</sequence>
<accession>A0A9D1N2H5</accession>